<feature type="compositionally biased region" description="Low complexity" evidence="1">
    <location>
        <begin position="203"/>
        <end position="260"/>
    </location>
</feature>
<evidence type="ECO:0000313" key="4">
    <source>
        <dbReference type="Proteomes" id="UP001222325"/>
    </source>
</evidence>
<feature type="compositionally biased region" description="Pro residues" evidence="1">
    <location>
        <begin position="281"/>
        <end position="300"/>
    </location>
</feature>
<gene>
    <name evidence="3" type="ORF">B0H15DRAFT_932757</name>
</gene>
<keyword evidence="2" id="KW-0472">Membrane</keyword>
<evidence type="ECO:0000256" key="1">
    <source>
        <dbReference type="SAM" id="MobiDB-lite"/>
    </source>
</evidence>
<proteinExistence type="predicted"/>
<feature type="transmembrane region" description="Helical" evidence="2">
    <location>
        <begin position="136"/>
        <end position="159"/>
    </location>
</feature>
<evidence type="ECO:0000256" key="2">
    <source>
        <dbReference type="SAM" id="Phobius"/>
    </source>
</evidence>
<dbReference type="AlphaFoldDB" id="A0AAD6XR73"/>
<feature type="transmembrane region" description="Helical" evidence="2">
    <location>
        <begin position="20"/>
        <end position="41"/>
    </location>
</feature>
<comment type="caution">
    <text evidence="3">The sequence shown here is derived from an EMBL/GenBank/DDBJ whole genome shotgun (WGS) entry which is preliminary data.</text>
</comment>
<sequence length="490" mass="51364">MSKNPYAPPTDLALERTTLNGPLLSTVGYGVLLTLAVETLLRLLQRPRAHIRWPLVALTFALLAPASIAVAGDARFSQLTFIDARDYPGGPSAVVRELAAHWANVMSVVSSLVMGWLANGFLLWRFLTVYNTRRALAVPPALLFAGTVATSLAALASLLHPHPHPHPRGPDPSTARLALASHALALALSAALTLGIAASFSSTTSSSSPSSSSSSPSSSHASLPSTSFTIPAPTPPSSASSSTRSPTPAELTHFTPAPTRTRTRTRNTRFTFSSSARAPSAPAPITHPTPSPAAPPRPPRTPLARVMASGAVLTLLAESGALQTAWGAALLAALVAHAPARALLGPVWCQVQGISALLILLRIAHAPAHVSSPSAATATARALSFSAARPGRPGRPVSVSGRPGSVSLPVSLPAPVHPRLQDGDRGEDMGEEEREKQRDGAAASVHGAREAQKQRDKEREKEREREREKHKEGESKRRARDGAVACRALV</sequence>
<feature type="region of interest" description="Disordered" evidence="1">
    <location>
        <begin position="387"/>
        <end position="490"/>
    </location>
</feature>
<feature type="region of interest" description="Disordered" evidence="1">
    <location>
        <begin position="203"/>
        <end position="300"/>
    </location>
</feature>
<evidence type="ECO:0000313" key="3">
    <source>
        <dbReference type="EMBL" id="KAJ7082025.1"/>
    </source>
</evidence>
<name>A0AAD6XR73_9AGAR</name>
<accession>A0AAD6XR73</accession>
<feature type="compositionally biased region" description="Low complexity" evidence="1">
    <location>
        <begin position="387"/>
        <end position="411"/>
    </location>
</feature>
<reference evidence="3" key="1">
    <citation type="submission" date="2023-03" db="EMBL/GenBank/DDBJ databases">
        <title>Massive genome expansion in bonnet fungi (Mycena s.s.) driven by repeated elements and novel gene families across ecological guilds.</title>
        <authorList>
            <consortium name="Lawrence Berkeley National Laboratory"/>
            <person name="Harder C.B."/>
            <person name="Miyauchi S."/>
            <person name="Viragh M."/>
            <person name="Kuo A."/>
            <person name="Thoen E."/>
            <person name="Andreopoulos B."/>
            <person name="Lu D."/>
            <person name="Skrede I."/>
            <person name="Drula E."/>
            <person name="Henrissat B."/>
            <person name="Morin E."/>
            <person name="Kohler A."/>
            <person name="Barry K."/>
            <person name="LaButti K."/>
            <person name="Morin E."/>
            <person name="Salamov A."/>
            <person name="Lipzen A."/>
            <person name="Mereny Z."/>
            <person name="Hegedus B."/>
            <person name="Baldrian P."/>
            <person name="Stursova M."/>
            <person name="Weitz H."/>
            <person name="Taylor A."/>
            <person name="Grigoriev I.V."/>
            <person name="Nagy L.G."/>
            <person name="Martin F."/>
            <person name="Kauserud H."/>
        </authorList>
    </citation>
    <scope>NUCLEOTIDE SEQUENCE</scope>
    <source>
        <strain evidence="3">CBHHK173m</strain>
    </source>
</reference>
<feature type="transmembrane region" description="Helical" evidence="2">
    <location>
        <begin position="179"/>
        <end position="200"/>
    </location>
</feature>
<feature type="transmembrane region" description="Helical" evidence="2">
    <location>
        <begin position="53"/>
        <end position="71"/>
    </location>
</feature>
<protein>
    <submittedName>
        <fullName evidence="3">Uncharacterized protein</fullName>
    </submittedName>
</protein>
<feature type="compositionally biased region" description="Basic and acidic residues" evidence="1">
    <location>
        <begin position="447"/>
        <end position="476"/>
    </location>
</feature>
<feature type="compositionally biased region" description="Low complexity" evidence="1">
    <location>
        <begin position="268"/>
        <end position="280"/>
    </location>
</feature>
<dbReference type="Proteomes" id="UP001222325">
    <property type="component" value="Unassembled WGS sequence"/>
</dbReference>
<keyword evidence="2" id="KW-1133">Transmembrane helix</keyword>
<keyword evidence="2" id="KW-0812">Transmembrane</keyword>
<feature type="compositionally biased region" description="Basic and acidic residues" evidence="1">
    <location>
        <begin position="419"/>
        <end position="439"/>
    </location>
</feature>
<dbReference type="EMBL" id="JARJCN010000047">
    <property type="protein sequence ID" value="KAJ7082025.1"/>
    <property type="molecule type" value="Genomic_DNA"/>
</dbReference>
<feature type="transmembrane region" description="Helical" evidence="2">
    <location>
        <begin position="102"/>
        <end position="124"/>
    </location>
</feature>
<keyword evidence="4" id="KW-1185">Reference proteome</keyword>
<organism evidence="3 4">
    <name type="scientific">Mycena belliarum</name>
    <dbReference type="NCBI Taxonomy" id="1033014"/>
    <lineage>
        <taxon>Eukaryota</taxon>
        <taxon>Fungi</taxon>
        <taxon>Dikarya</taxon>
        <taxon>Basidiomycota</taxon>
        <taxon>Agaricomycotina</taxon>
        <taxon>Agaricomycetes</taxon>
        <taxon>Agaricomycetidae</taxon>
        <taxon>Agaricales</taxon>
        <taxon>Marasmiineae</taxon>
        <taxon>Mycenaceae</taxon>
        <taxon>Mycena</taxon>
    </lineage>
</organism>